<comment type="caution">
    <text evidence="1">The sequence shown here is derived from an EMBL/GenBank/DDBJ whole genome shotgun (WGS) entry which is preliminary data.</text>
</comment>
<organism evidence="1 2">
    <name type="scientific">Protopolystoma xenopodis</name>
    <dbReference type="NCBI Taxonomy" id="117903"/>
    <lineage>
        <taxon>Eukaryota</taxon>
        <taxon>Metazoa</taxon>
        <taxon>Spiralia</taxon>
        <taxon>Lophotrochozoa</taxon>
        <taxon>Platyhelminthes</taxon>
        <taxon>Monogenea</taxon>
        <taxon>Polyopisthocotylea</taxon>
        <taxon>Polystomatidea</taxon>
        <taxon>Polystomatidae</taxon>
        <taxon>Protopolystoma</taxon>
    </lineage>
</organism>
<feature type="non-terminal residue" evidence="1">
    <location>
        <position position="1"/>
    </location>
</feature>
<reference evidence="1" key="1">
    <citation type="submission" date="2018-11" db="EMBL/GenBank/DDBJ databases">
        <authorList>
            <consortium name="Pathogen Informatics"/>
        </authorList>
    </citation>
    <scope>NUCLEOTIDE SEQUENCE</scope>
</reference>
<evidence type="ECO:0000313" key="2">
    <source>
        <dbReference type="Proteomes" id="UP000784294"/>
    </source>
</evidence>
<gene>
    <name evidence="1" type="ORF">PXEA_LOCUS22834</name>
</gene>
<sequence>HSNLIHFTPIHLLHFTPFYSTSLHSTPFRLISRHFTSLLADLRECDKAPKQQTRSGRSCRLLSPPNDPFIPTFEGVGTKMAANHCATAGSLGPLADNVPVDQLNLVSTPWQPGTCRQHLSFSPIPSTEYRPFVLTHFGYCDLSTLSCHGSNRTHQSTVPLSAKRPYATGFHKTFGKTTTCDPFLPLPTSTGTSRVDLR</sequence>
<proteinExistence type="predicted"/>
<accession>A0A3S5BLP8</accession>
<dbReference type="AlphaFoldDB" id="A0A3S5BLP8"/>
<name>A0A3S5BLP8_9PLAT</name>
<dbReference type="EMBL" id="CAAALY010102745">
    <property type="protein sequence ID" value="VEL29394.1"/>
    <property type="molecule type" value="Genomic_DNA"/>
</dbReference>
<protein>
    <submittedName>
        <fullName evidence="1">Uncharacterized protein</fullName>
    </submittedName>
</protein>
<evidence type="ECO:0000313" key="1">
    <source>
        <dbReference type="EMBL" id="VEL29394.1"/>
    </source>
</evidence>
<dbReference type="Proteomes" id="UP000784294">
    <property type="component" value="Unassembled WGS sequence"/>
</dbReference>
<keyword evidence="2" id="KW-1185">Reference proteome</keyword>